<keyword evidence="3" id="KW-0808">Transferase</keyword>
<evidence type="ECO:0000313" key="11">
    <source>
        <dbReference type="Proteomes" id="UP000663828"/>
    </source>
</evidence>
<evidence type="ECO:0000256" key="8">
    <source>
        <dbReference type="PROSITE-ProRule" id="PRU00266"/>
    </source>
</evidence>
<evidence type="ECO:0000313" key="10">
    <source>
        <dbReference type="EMBL" id="CAF1516460.1"/>
    </source>
</evidence>
<name>A0A815UEA6_ADIRI</name>
<dbReference type="InterPro" id="IPR044917">
    <property type="entry name" value="PRIMPOL"/>
</dbReference>
<dbReference type="Gene3D" id="3.30.160.20">
    <property type="match status" value="1"/>
</dbReference>
<keyword evidence="3" id="KW-0548">Nucleotidyltransferase</keyword>
<dbReference type="GO" id="GO:0031297">
    <property type="term" value="P:replication fork processing"/>
    <property type="evidence" value="ECO:0007669"/>
    <property type="project" value="TreeGrafter"/>
</dbReference>
<dbReference type="GO" id="GO:0009411">
    <property type="term" value="P:response to UV"/>
    <property type="evidence" value="ECO:0007669"/>
    <property type="project" value="TreeGrafter"/>
</dbReference>
<dbReference type="GO" id="GO:0003682">
    <property type="term" value="F:chromatin binding"/>
    <property type="evidence" value="ECO:0007669"/>
    <property type="project" value="TreeGrafter"/>
</dbReference>
<dbReference type="GO" id="GO:0003723">
    <property type="term" value="F:RNA binding"/>
    <property type="evidence" value="ECO:0007669"/>
    <property type="project" value="UniProtKB-UniRule"/>
</dbReference>
<feature type="domain" description="DRBM" evidence="9">
    <location>
        <begin position="4"/>
        <end position="74"/>
    </location>
</feature>
<comment type="caution">
    <text evidence="10">The sequence shown here is derived from an EMBL/GenBank/DDBJ whole genome shotgun (WGS) entry which is preliminary data.</text>
</comment>
<accession>A0A815UEA6</accession>
<evidence type="ECO:0000256" key="5">
    <source>
        <dbReference type="ARBA" id="ARBA00044677"/>
    </source>
</evidence>
<evidence type="ECO:0000259" key="9">
    <source>
        <dbReference type="PROSITE" id="PS50137"/>
    </source>
</evidence>
<dbReference type="CDD" id="cd10845">
    <property type="entry name" value="DSRM_RNAse_III_family"/>
    <property type="match status" value="1"/>
</dbReference>
<dbReference type="Pfam" id="PF03121">
    <property type="entry name" value="Herpes_UL52"/>
    <property type="match status" value="1"/>
</dbReference>
<proteinExistence type="inferred from homology"/>
<evidence type="ECO:0000256" key="6">
    <source>
        <dbReference type="ARBA" id="ARBA00044768"/>
    </source>
</evidence>
<dbReference type="InterPro" id="IPR014720">
    <property type="entry name" value="dsRBD_dom"/>
</dbReference>
<dbReference type="SMART" id="SM00358">
    <property type="entry name" value="DSRM"/>
    <property type="match status" value="1"/>
</dbReference>
<comment type="similarity">
    <text evidence="1">Belongs to the eukaryotic-type primase small subunit family.</text>
</comment>
<keyword evidence="3" id="KW-0239">DNA-directed DNA polymerase</keyword>
<sequence length="217" mass="25055">MDTTWKNRLQEYCQKQKISLPSYRIKNQSGPPHNQRFQVEVEVNNQSYIGVGDYLSKKEAEQCAAKMAWEDLTAEAPEIIPQGELDPSPSYEQAIDTAVKTHLPEEYTSIEEYIETMVKSKGGHIRKISPPNAHGKYKFEISGSYRDCENIGRPHRKNQIYFIVDPIKRTYWQRCHDPDCSKFSSAVKNIPNEYTICTNKQHECDTTVPTLPNRVIE</sequence>
<protein>
    <recommendedName>
        <fullName evidence="4">DNA-directed primase/polymerase protein</fullName>
        <ecNumber evidence="6">2.7.7.102</ecNumber>
        <ecNumber evidence="2">2.7.7.7</ecNumber>
    </recommendedName>
</protein>
<dbReference type="GO" id="GO:0005634">
    <property type="term" value="C:nucleus"/>
    <property type="evidence" value="ECO:0007669"/>
    <property type="project" value="TreeGrafter"/>
</dbReference>
<dbReference type="SUPFAM" id="SSF54768">
    <property type="entry name" value="dsRNA-binding domain-like"/>
    <property type="match status" value="1"/>
</dbReference>
<organism evidence="10 11">
    <name type="scientific">Adineta ricciae</name>
    <name type="common">Rotifer</name>
    <dbReference type="NCBI Taxonomy" id="249248"/>
    <lineage>
        <taxon>Eukaryota</taxon>
        <taxon>Metazoa</taxon>
        <taxon>Spiralia</taxon>
        <taxon>Gnathifera</taxon>
        <taxon>Rotifera</taxon>
        <taxon>Eurotatoria</taxon>
        <taxon>Bdelloidea</taxon>
        <taxon>Adinetida</taxon>
        <taxon>Adinetidae</taxon>
        <taxon>Adineta</taxon>
    </lineage>
</organism>
<gene>
    <name evidence="10" type="ORF">XAT740_LOCUS40528</name>
</gene>
<evidence type="ECO:0000256" key="7">
    <source>
        <dbReference type="ARBA" id="ARBA00047303"/>
    </source>
</evidence>
<comment type="catalytic activity">
    <reaction evidence="5">
        <text>ssDNA + n NTP = ssDNA/pppN(pN)n-1 hybrid + (n-1) diphosphate.</text>
        <dbReference type="EC" id="2.7.7.102"/>
    </reaction>
</comment>
<dbReference type="GO" id="GO:0003887">
    <property type="term" value="F:DNA-directed DNA polymerase activity"/>
    <property type="evidence" value="ECO:0007669"/>
    <property type="project" value="UniProtKB-KW"/>
</dbReference>
<reference evidence="10" key="1">
    <citation type="submission" date="2021-02" db="EMBL/GenBank/DDBJ databases">
        <authorList>
            <person name="Nowell W R."/>
        </authorList>
    </citation>
    <scope>NUCLEOTIDE SEQUENCE</scope>
</reference>
<dbReference type="EC" id="2.7.7.102" evidence="6"/>
<keyword evidence="8" id="KW-0694">RNA-binding</keyword>
<evidence type="ECO:0000256" key="1">
    <source>
        <dbReference type="ARBA" id="ARBA00009762"/>
    </source>
</evidence>
<dbReference type="EMBL" id="CAJNOR010004620">
    <property type="protein sequence ID" value="CAF1516460.1"/>
    <property type="molecule type" value="Genomic_DNA"/>
</dbReference>
<dbReference type="GO" id="GO:0005759">
    <property type="term" value="C:mitochondrial matrix"/>
    <property type="evidence" value="ECO:0007669"/>
    <property type="project" value="TreeGrafter"/>
</dbReference>
<dbReference type="PANTHER" id="PTHR31399:SF0">
    <property type="entry name" value="DNA-DIRECTED PRIMASE_POLYMERASE PROTEIN"/>
    <property type="match status" value="1"/>
</dbReference>
<dbReference type="AlphaFoldDB" id="A0A815UEA6"/>
<keyword evidence="11" id="KW-1185">Reference proteome</keyword>
<evidence type="ECO:0000256" key="2">
    <source>
        <dbReference type="ARBA" id="ARBA00012417"/>
    </source>
</evidence>
<evidence type="ECO:0000256" key="3">
    <source>
        <dbReference type="ARBA" id="ARBA00022932"/>
    </source>
</evidence>
<dbReference type="EC" id="2.7.7.7" evidence="2"/>
<dbReference type="Proteomes" id="UP000663828">
    <property type="component" value="Unassembled WGS sequence"/>
</dbReference>
<dbReference type="PANTHER" id="PTHR31399">
    <property type="entry name" value="DNA-DIRECTED PRIMASE / POLYMERASE PROTEIN"/>
    <property type="match status" value="1"/>
</dbReference>
<evidence type="ECO:0000256" key="4">
    <source>
        <dbReference type="ARBA" id="ARBA00026139"/>
    </source>
</evidence>
<dbReference type="Pfam" id="PF00035">
    <property type="entry name" value="dsrm"/>
    <property type="match status" value="1"/>
</dbReference>
<dbReference type="GO" id="GO:0042276">
    <property type="term" value="P:error-prone translesion synthesis"/>
    <property type="evidence" value="ECO:0007669"/>
    <property type="project" value="InterPro"/>
</dbReference>
<comment type="catalytic activity">
    <reaction evidence="7">
        <text>DNA(n) + a 2'-deoxyribonucleoside 5'-triphosphate = DNA(n+1) + diphosphate</text>
        <dbReference type="Rhea" id="RHEA:22508"/>
        <dbReference type="Rhea" id="RHEA-COMP:17339"/>
        <dbReference type="Rhea" id="RHEA-COMP:17340"/>
        <dbReference type="ChEBI" id="CHEBI:33019"/>
        <dbReference type="ChEBI" id="CHEBI:61560"/>
        <dbReference type="ChEBI" id="CHEBI:173112"/>
        <dbReference type="EC" id="2.7.7.7"/>
    </reaction>
    <physiologicalReaction direction="left-to-right" evidence="7">
        <dbReference type="Rhea" id="RHEA:22509"/>
    </physiologicalReaction>
</comment>
<dbReference type="GO" id="GO:0006264">
    <property type="term" value="P:mitochondrial DNA replication"/>
    <property type="evidence" value="ECO:0007669"/>
    <property type="project" value="TreeGrafter"/>
</dbReference>
<dbReference type="PROSITE" id="PS50137">
    <property type="entry name" value="DS_RBD"/>
    <property type="match status" value="1"/>
</dbReference>